<keyword evidence="4 6" id="KW-1133">Transmembrane helix</keyword>
<dbReference type="PROSITE" id="PS50222">
    <property type="entry name" value="EF_HAND_2"/>
    <property type="match status" value="1"/>
</dbReference>
<sequence>MLSSRDRAALAFRTAVAVLLVAFAGWLVVPPLGLPQMTTTGLAVILAFLSPAARRGESCAAGLTWVMSTILLFPTGLATCYLCFLVGGMQWRPWLVCICMGATASLVVIWAAVAAEVQAPKPLLAGNAAAVVLALLMPVIALSPTSHEKMLVLGASMCLSILLGTLSGLAVSYLVPCLTAAKLAALAETFEAAAIFQLPTKAALQRHRQCRLKLLSSGEQLAAAMKFASFEATELRILEKDENSQAQAEDPSKALLKLAERCRLALQMKSSMLCAGFSNITLDTFYRGVMGERLRDVCFSSAHALRAAAATLSALSGKADEAFLTSASWMGADLATKDDCRELAEQCRKSLQRYMDSQLEAAHDPLWRTHAEETLRQQFPMDDDPNGPDGISFMGLVDLYLKGAHHLDTQDSVQAARVAGFDEACRHSCCVLGVKAAAEAAAAATELIAERVSEPEARGPCRLCALVGPSFTGARSWLRVPCAGREAWKKGLAKGRSHALRLGIAVMLTGFFVIYVLRRFNEHDNGLWTLLTVAMGIMPMEGSRECILLEFTNVASDCSYDQLDSTAKGPRSDSRGASLLRGLRRLAGTAVGSLLALASVAAVESWPVFPELTPHICLLALVMKFYEPELQFAGAITFVTYLVILLTLIDSEKTADGAPVMPAAESIALRRCVDVAAGVMLAMVANVFIAPDRAVDQLRLREATAIRTGAEALKEAGRVLWAKAAKMEVAGKWEQLKLDTWKSVEELQFAGDGHPGKGDLLEEVLWESRWGVDGGFLVLGRILWVPGWAPSVPGRRCINAVIAASRLVRITNVLCHVLEPGLEEGAQRPLQDERVLSALGPEATDFTALLDEAVERLAARLAPDNCSRASTKKSASAWPQKELEALEQRLERLFVGSASARHRNGGLVGESKSLGGLRAAAALKLVHGAVDTLITLARQLEGSIHEDKHSLTMSLSRHAVDESESATSTHIFKRLDLWGKRKDGADATQRYGLRLLAWREQGRGDDWKGLDFADGDPRILEALRPHLARLAALEPGLCVYFEAVHTDINANFKHLPGFADIRDCQSWRPRADMDDAHSLVPLQPGRLHPPVEDSRAALVPQTSGTCSEDASQAGKMTLTMKQTEEAEAAWEQATSSATAGAKGSPDHLMTMSAEQKNERFQHTTLMVIVVNAVWIFIDVQWNHSNLRNEADGRQFQKIRAEDRLETWVISLIDLASGFFPELMTLVKPGASEIAMIRSGVGLGGEFMFRWRPAYYNPGTSMMTLFLYGVLADNLTYILGEIQFMVISGMTLLNMLIGKFLCEGHLGAWLQRSKNRRQLNELKVCLVEAFTALDESNDGTISEDEWAKIATNKRVQAALLKLRGQDQDAARLEPVRDGLSFDEFVEQVIDLRMDTPAGALDVEMLDDPARSMQEKAETAAVADSERPQRTNISAGILQKGRRHRQLESHVDRQGQSPEVYCTGKWLNKRKANLKTLSSKQSMEARVDSVSSNMHDNVQHMERGAQAESATTSELRGIPGGLWLQDAAVDLGPRECERKGTWRPLVESVIGKVGAMRSSLSLIVVLRREGANKVFDFSRAGEAGGEGRFLPFDETIALSEQYGLPLVAWEKKSKLSAEEIWAELLAVASGPRNYSTAPAPLEGFVVREAGAGGRIAKARAEQLQAEVAAAASGDLGTEAPTPRTPEIRMATTYAEGLTRSTLRDLGIPFLEEAIQLKLK</sequence>
<dbReference type="PROSITE" id="PS00018">
    <property type="entry name" value="EF_HAND_1"/>
    <property type="match status" value="1"/>
</dbReference>
<feature type="transmembrane region" description="Helical" evidence="6">
    <location>
        <begin position="586"/>
        <end position="609"/>
    </location>
</feature>
<dbReference type="Proteomes" id="UP000186817">
    <property type="component" value="Unassembled WGS sequence"/>
</dbReference>
<accession>A0A1Q9E904</accession>
<dbReference type="Pfam" id="PF13515">
    <property type="entry name" value="FUSC_2"/>
    <property type="match status" value="1"/>
</dbReference>
<feature type="domain" description="EF-hand" evidence="7">
    <location>
        <begin position="1320"/>
        <end position="1355"/>
    </location>
</feature>
<comment type="caution">
    <text evidence="8">The sequence shown here is derived from an EMBL/GenBank/DDBJ whole genome shotgun (WGS) entry which is preliminary data.</text>
</comment>
<dbReference type="InterPro" id="IPR002048">
    <property type="entry name" value="EF_hand_dom"/>
</dbReference>
<dbReference type="OrthoDB" id="68611at2759"/>
<name>A0A1Q9E904_SYMMI</name>
<keyword evidence="9" id="KW-1185">Reference proteome</keyword>
<dbReference type="PANTHER" id="PTHR30509">
    <property type="entry name" value="P-HYDROXYBENZOIC ACID EFFLUX PUMP SUBUNIT-RELATED"/>
    <property type="match status" value="1"/>
</dbReference>
<comment type="subcellular location">
    <subcellularLocation>
        <location evidence="1">Cell membrane</location>
        <topology evidence="1">Multi-pass membrane protein</topology>
    </subcellularLocation>
</comment>
<feature type="transmembrane region" description="Helical" evidence="6">
    <location>
        <begin position="93"/>
        <end position="112"/>
    </location>
</feature>
<evidence type="ECO:0000259" key="7">
    <source>
        <dbReference type="PROSITE" id="PS50222"/>
    </source>
</evidence>
<gene>
    <name evidence="8" type="ORF">AK812_SmicGene13074</name>
</gene>
<evidence type="ECO:0000256" key="2">
    <source>
        <dbReference type="ARBA" id="ARBA00022475"/>
    </source>
</evidence>
<dbReference type="GO" id="GO:0005886">
    <property type="term" value="C:plasma membrane"/>
    <property type="evidence" value="ECO:0007669"/>
    <property type="project" value="UniProtKB-SubCell"/>
</dbReference>
<protein>
    <recommendedName>
        <fullName evidence="7">EF-hand domain-containing protein</fullName>
    </recommendedName>
</protein>
<evidence type="ECO:0000313" key="9">
    <source>
        <dbReference type="Proteomes" id="UP000186817"/>
    </source>
</evidence>
<dbReference type="InterPro" id="IPR018247">
    <property type="entry name" value="EF_Hand_1_Ca_BS"/>
</dbReference>
<dbReference type="InterPro" id="IPR049453">
    <property type="entry name" value="Memb_transporter_dom"/>
</dbReference>
<feature type="transmembrane region" description="Helical" evidence="6">
    <location>
        <begin position="124"/>
        <end position="144"/>
    </location>
</feature>
<reference evidence="8 9" key="1">
    <citation type="submission" date="2016-02" db="EMBL/GenBank/DDBJ databases">
        <title>Genome analysis of coral dinoflagellate symbionts highlights evolutionary adaptations to a symbiotic lifestyle.</title>
        <authorList>
            <person name="Aranda M."/>
            <person name="Li Y."/>
            <person name="Liew Y.J."/>
            <person name="Baumgarten S."/>
            <person name="Simakov O."/>
            <person name="Wilson M."/>
            <person name="Piel J."/>
            <person name="Ashoor H."/>
            <person name="Bougouffa S."/>
            <person name="Bajic V.B."/>
            <person name="Ryu T."/>
            <person name="Ravasi T."/>
            <person name="Bayer T."/>
            <person name="Micklem G."/>
            <person name="Kim H."/>
            <person name="Bhak J."/>
            <person name="Lajeunesse T.C."/>
            <person name="Voolstra C.R."/>
        </authorList>
    </citation>
    <scope>NUCLEOTIDE SEQUENCE [LARGE SCALE GENOMIC DNA]</scope>
    <source>
        <strain evidence="8 9">CCMP2467</strain>
    </source>
</reference>
<evidence type="ECO:0000256" key="4">
    <source>
        <dbReference type="ARBA" id="ARBA00022989"/>
    </source>
</evidence>
<keyword evidence="3 6" id="KW-0812">Transmembrane</keyword>
<feature type="transmembrane region" description="Helical" evidence="6">
    <location>
        <begin position="150"/>
        <end position="175"/>
    </location>
</feature>
<feature type="transmembrane region" description="Helical" evidence="6">
    <location>
        <begin position="65"/>
        <end position="87"/>
    </location>
</feature>
<dbReference type="GO" id="GO:0005509">
    <property type="term" value="F:calcium ion binding"/>
    <property type="evidence" value="ECO:0007669"/>
    <property type="project" value="InterPro"/>
</dbReference>
<evidence type="ECO:0000256" key="5">
    <source>
        <dbReference type="ARBA" id="ARBA00023136"/>
    </source>
</evidence>
<dbReference type="EMBL" id="LSRX01000223">
    <property type="protein sequence ID" value="OLQ03900.1"/>
    <property type="molecule type" value="Genomic_DNA"/>
</dbReference>
<feature type="transmembrane region" description="Helical" evidence="6">
    <location>
        <begin position="630"/>
        <end position="649"/>
    </location>
</feature>
<evidence type="ECO:0000313" key="8">
    <source>
        <dbReference type="EMBL" id="OLQ03900.1"/>
    </source>
</evidence>
<dbReference type="PANTHER" id="PTHR30509:SF9">
    <property type="entry name" value="MULTIDRUG RESISTANCE PROTEIN MDTO"/>
    <property type="match status" value="1"/>
</dbReference>
<organism evidence="8 9">
    <name type="scientific">Symbiodinium microadriaticum</name>
    <name type="common">Dinoflagellate</name>
    <name type="synonym">Zooxanthella microadriatica</name>
    <dbReference type="NCBI Taxonomy" id="2951"/>
    <lineage>
        <taxon>Eukaryota</taxon>
        <taxon>Sar</taxon>
        <taxon>Alveolata</taxon>
        <taxon>Dinophyceae</taxon>
        <taxon>Suessiales</taxon>
        <taxon>Symbiodiniaceae</taxon>
        <taxon>Symbiodinium</taxon>
    </lineage>
</organism>
<proteinExistence type="predicted"/>
<keyword evidence="5 6" id="KW-0472">Membrane</keyword>
<evidence type="ECO:0000256" key="1">
    <source>
        <dbReference type="ARBA" id="ARBA00004651"/>
    </source>
</evidence>
<evidence type="ECO:0000256" key="3">
    <source>
        <dbReference type="ARBA" id="ARBA00022692"/>
    </source>
</evidence>
<feature type="transmembrane region" description="Helical" evidence="6">
    <location>
        <begin position="499"/>
        <end position="517"/>
    </location>
</feature>
<evidence type="ECO:0000256" key="6">
    <source>
        <dbReference type="SAM" id="Phobius"/>
    </source>
</evidence>
<keyword evidence="2" id="KW-1003">Cell membrane</keyword>